<dbReference type="Proteomes" id="UP000660885">
    <property type="component" value="Unassembled WGS sequence"/>
</dbReference>
<evidence type="ECO:0000259" key="9">
    <source>
        <dbReference type="PROSITE" id="PS50850"/>
    </source>
</evidence>
<keyword evidence="3 8" id="KW-0813">Transport</keyword>
<feature type="transmembrane region" description="Helical" evidence="8">
    <location>
        <begin position="163"/>
        <end position="183"/>
    </location>
</feature>
<evidence type="ECO:0000256" key="6">
    <source>
        <dbReference type="ARBA" id="ARBA00022989"/>
    </source>
</evidence>
<evidence type="ECO:0000256" key="8">
    <source>
        <dbReference type="RuleBase" id="RU365088"/>
    </source>
</evidence>
<organism evidence="10 11">
    <name type="scientific">Belnapia arida</name>
    <dbReference type="NCBI Taxonomy" id="2804533"/>
    <lineage>
        <taxon>Bacteria</taxon>
        <taxon>Pseudomonadati</taxon>
        <taxon>Pseudomonadota</taxon>
        <taxon>Alphaproteobacteria</taxon>
        <taxon>Acetobacterales</taxon>
        <taxon>Roseomonadaceae</taxon>
        <taxon>Belnapia</taxon>
    </lineage>
</organism>
<evidence type="ECO:0000256" key="3">
    <source>
        <dbReference type="ARBA" id="ARBA00022448"/>
    </source>
</evidence>
<proteinExistence type="inferred from homology"/>
<dbReference type="InterPro" id="IPR004812">
    <property type="entry name" value="Efflux_drug-R_Bcr/CmlA"/>
</dbReference>
<comment type="caution">
    <text evidence="8">Lacks conserved residue(s) required for the propagation of feature annotation.</text>
</comment>
<comment type="caution">
    <text evidence="10">The sequence shown here is derived from an EMBL/GenBank/DDBJ whole genome shotgun (WGS) entry which is preliminary data.</text>
</comment>
<protein>
    <recommendedName>
        <fullName evidence="8">Bcr/CflA family efflux transporter</fullName>
    </recommendedName>
</protein>
<dbReference type="InterPro" id="IPR011701">
    <property type="entry name" value="MFS"/>
</dbReference>
<feature type="transmembrane region" description="Helical" evidence="8">
    <location>
        <begin position="340"/>
        <end position="361"/>
    </location>
</feature>
<dbReference type="Pfam" id="PF07690">
    <property type="entry name" value="MFS_1"/>
    <property type="match status" value="1"/>
</dbReference>
<feature type="transmembrane region" description="Helical" evidence="8">
    <location>
        <begin position="212"/>
        <end position="230"/>
    </location>
</feature>
<dbReference type="PANTHER" id="PTHR23502">
    <property type="entry name" value="MAJOR FACILITATOR SUPERFAMILY"/>
    <property type="match status" value="1"/>
</dbReference>
<keyword evidence="7 8" id="KW-0472">Membrane</keyword>
<keyword evidence="11" id="KW-1185">Reference proteome</keyword>
<feature type="domain" description="Major facilitator superfamily (MFS) profile" evidence="9">
    <location>
        <begin position="8"/>
        <end position="388"/>
    </location>
</feature>
<evidence type="ECO:0000313" key="10">
    <source>
        <dbReference type="EMBL" id="MBL6077508.1"/>
    </source>
</evidence>
<keyword evidence="8" id="KW-0997">Cell inner membrane</keyword>
<evidence type="ECO:0000256" key="5">
    <source>
        <dbReference type="ARBA" id="ARBA00022692"/>
    </source>
</evidence>
<accession>A0ABS1TYK0</accession>
<feature type="transmembrane region" description="Helical" evidence="8">
    <location>
        <begin position="46"/>
        <end position="66"/>
    </location>
</feature>
<feature type="transmembrane region" description="Helical" evidence="8">
    <location>
        <begin position="99"/>
        <end position="120"/>
    </location>
</feature>
<comment type="similarity">
    <text evidence="2 8">Belongs to the major facilitator superfamily. Bcr/CmlA family.</text>
</comment>
<keyword evidence="6 8" id="KW-1133">Transmembrane helix</keyword>
<evidence type="ECO:0000313" key="11">
    <source>
        <dbReference type="Proteomes" id="UP000660885"/>
    </source>
</evidence>
<keyword evidence="4" id="KW-1003">Cell membrane</keyword>
<feature type="transmembrane region" description="Helical" evidence="8">
    <location>
        <begin position="302"/>
        <end position="328"/>
    </location>
</feature>
<dbReference type="PANTHER" id="PTHR23502:SF132">
    <property type="entry name" value="POLYAMINE TRANSPORTER 2-RELATED"/>
    <property type="match status" value="1"/>
</dbReference>
<evidence type="ECO:0000256" key="7">
    <source>
        <dbReference type="ARBA" id="ARBA00023136"/>
    </source>
</evidence>
<dbReference type="NCBIfam" id="TIGR00710">
    <property type="entry name" value="efflux_Bcr_CflA"/>
    <property type="match status" value="1"/>
</dbReference>
<dbReference type="PROSITE" id="PS50850">
    <property type="entry name" value="MFS"/>
    <property type="match status" value="1"/>
</dbReference>
<feature type="transmembrane region" description="Helical" evidence="8">
    <location>
        <begin position="73"/>
        <end position="93"/>
    </location>
</feature>
<dbReference type="SUPFAM" id="SSF103473">
    <property type="entry name" value="MFS general substrate transporter"/>
    <property type="match status" value="1"/>
</dbReference>
<evidence type="ECO:0000256" key="4">
    <source>
        <dbReference type="ARBA" id="ARBA00022475"/>
    </source>
</evidence>
<dbReference type="RefSeq" id="WP_202830610.1">
    <property type="nucleotide sequence ID" value="NZ_JAETWB010000001.1"/>
</dbReference>
<gene>
    <name evidence="10" type="ORF">JMJ56_05775</name>
</gene>
<comment type="subcellular location">
    <subcellularLocation>
        <location evidence="8">Cell inner membrane</location>
        <topology evidence="8">Multi-pass membrane protein</topology>
    </subcellularLocation>
    <subcellularLocation>
        <location evidence="1">Cell membrane</location>
        <topology evidence="1">Multi-pass membrane protein</topology>
    </subcellularLocation>
</comment>
<feature type="transmembrane region" description="Helical" evidence="8">
    <location>
        <begin position="278"/>
        <end position="296"/>
    </location>
</feature>
<dbReference type="EMBL" id="JAETWB010000001">
    <property type="protein sequence ID" value="MBL6077508.1"/>
    <property type="molecule type" value="Genomic_DNA"/>
</dbReference>
<feature type="transmembrane region" description="Helical" evidence="8">
    <location>
        <begin position="367"/>
        <end position="386"/>
    </location>
</feature>
<dbReference type="Gene3D" id="1.20.1720.10">
    <property type="entry name" value="Multidrug resistance protein D"/>
    <property type="match status" value="1"/>
</dbReference>
<evidence type="ECO:0000256" key="2">
    <source>
        <dbReference type="ARBA" id="ARBA00006236"/>
    </source>
</evidence>
<sequence length="388" mass="40049">MPRVTPLFVLVLAAMSAFGPLSTDMYLPAFPAIAAGLGTDAAHVQTTLASFFAGMSLAQLAFGPLTDRFGRRLPLLAGLGIFVLGSIGCGLTKEVGWLAVWRFIQGLGGCAGMVTARAIVRDVTEGTETIRLMSRLMLVVTLAPILAPSLGGVLLGWGGWRMIFWALVAYGLGLALVVGLVLPETLPPDRRRREGLAGVLMVYGRMLGTRRFMGLVLSGVLPMAGLFAYITGSPFVFMELHGIAPGQYGLLFGANALGIMGVSQLNAMLSQRHPPERVLLWGLCAMAGAGVAMAALSGTGSFWGIAVPLFVYVASIGMVMPIAAALAMASQGRSAGSASALIGTLQFGGGALTGALVGALYNGTAVPMAVVMALAALAGLLSRLVLVR</sequence>
<feature type="transmembrane region" description="Helical" evidence="8">
    <location>
        <begin position="132"/>
        <end position="157"/>
    </location>
</feature>
<dbReference type="CDD" id="cd17320">
    <property type="entry name" value="MFS_MdfA_MDR_like"/>
    <property type="match status" value="1"/>
</dbReference>
<name>A0ABS1TYK0_9PROT</name>
<evidence type="ECO:0000256" key="1">
    <source>
        <dbReference type="ARBA" id="ARBA00004651"/>
    </source>
</evidence>
<dbReference type="InterPro" id="IPR036259">
    <property type="entry name" value="MFS_trans_sf"/>
</dbReference>
<dbReference type="InterPro" id="IPR020846">
    <property type="entry name" value="MFS_dom"/>
</dbReference>
<feature type="transmembrane region" description="Helical" evidence="8">
    <location>
        <begin position="250"/>
        <end position="269"/>
    </location>
</feature>
<reference evidence="10 11" key="1">
    <citation type="submission" date="2021-01" db="EMBL/GenBank/DDBJ databases">
        <title>Belnapia mucosa sp. nov. and Belnapia arida sp. nov., isolated from the Tabernas Desert (Almeria, Spain).</title>
        <authorList>
            <person name="Molina-Menor E."/>
            <person name="Vidal-Verdu A."/>
            <person name="Calonge A."/>
            <person name="Satari L."/>
            <person name="Pereto J."/>
            <person name="Porcar M."/>
        </authorList>
    </citation>
    <scope>NUCLEOTIDE SEQUENCE [LARGE SCALE GENOMIC DNA]</scope>
    <source>
        <strain evidence="10 11">T18</strain>
    </source>
</reference>
<keyword evidence="5 8" id="KW-0812">Transmembrane</keyword>